<protein>
    <submittedName>
        <fullName evidence="6">DnaJ homolog subfamily C member 11</fullName>
    </submittedName>
</protein>
<comment type="subcellular location">
    <subcellularLocation>
        <location evidence="1">Membrane</location>
    </subcellularLocation>
</comment>
<dbReference type="FunCoup" id="A0A1S3HRX0">
    <property type="interactions" value="3173"/>
</dbReference>
<evidence type="ECO:0000256" key="2">
    <source>
        <dbReference type="ARBA" id="ARBA00023136"/>
    </source>
</evidence>
<dbReference type="KEGG" id="lak:106157616"/>
<dbReference type="Pfam" id="PF11875">
    <property type="entry name" value="DnaJ-like_C11_C"/>
    <property type="match status" value="1"/>
</dbReference>
<evidence type="ECO:0000313" key="6">
    <source>
        <dbReference type="RefSeq" id="XP_013388787.1"/>
    </source>
</evidence>
<dbReference type="OrthoDB" id="18010at2759"/>
<dbReference type="Pfam" id="PF00226">
    <property type="entry name" value="DnaJ"/>
    <property type="match status" value="1"/>
</dbReference>
<accession>A0A1S3HRX0</accession>
<dbReference type="SMART" id="SM00271">
    <property type="entry name" value="DnaJ"/>
    <property type="match status" value="1"/>
</dbReference>
<keyword evidence="2" id="KW-0472">Membrane</keyword>
<dbReference type="STRING" id="7574.A0A1S3HRX0"/>
<keyword evidence="5" id="KW-1185">Reference proteome</keyword>
<dbReference type="InterPro" id="IPR024586">
    <property type="entry name" value="DnaJ-like_C11_C"/>
</dbReference>
<dbReference type="Proteomes" id="UP000085678">
    <property type="component" value="Unplaced"/>
</dbReference>
<keyword evidence="3" id="KW-0143">Chaperone</keyword>
<dbReference type="RefSeq" id="XP_013388787.1">
    <property type="nucleotide sequence ID" value="XM_013533333.2"/>
</dbReference>
<organism evidence="5 6">
    <name type="scientific">Lingula anatina</name>
    <name type="common">Brachiopod</name>
    <name type="synonym">Lingula unguis</name>
    <dbReference type="NCBI Taxonomy" id="7574"/>
    <lineage>
        <taxon>Eukaryota</taxon>
        <taxon>Metazoa</taxon>
        <taxon>Spiralia</taxon>
        <taxon>Lophotrochozoa</taxon>
        <taxon>Brachiopoda</taxon>
        <taxon>Linguliformea</taxon>
        <taxon>Lingulata</taxon>
        <taxon>Lingulida</taxon>
        <taxon>Linguloidea</taxon>
        <taxon>Lingulidae</taxon>
        <taxon>Lingula</taxon>
    </lineage>
</organism>
<dbReference type="AlphaFoldDB" id="A0A1S3HRX0"/>
<dbReference type="InterPro" id="IPR036869">
    <property type="entry name" value="J_dom_sf"/>
</dbReference>
<dbReference type="InterPro" id="IPR052243">
    <property type="entry name" value="Mito_inner_membrane_organizer"/>
</dbReference>
<dbReference type="GeneID" id="106157616"/>
<dbReference type="PANTHER" id="PTHR44157:SF1">
    <property type="entry name" value="DNAJ HOMOLOG SUBFAMILY C MEMBER 11"/>
    <property type="match status" value="1"/>
</dbReference>
<dbReference type="PRINTS" id="PR00625">
    <property type="entry name" value="JDOMAIN"/>
</dbReference>
<dbReference type="InParanoid" id="A0A1S3HRX0"/>
<dbReference type="InterPro" id="IPR055225">
    <property type="entry name" value="DNAJC11-like_beta-barrel"/>
</dbReference>
<evidence type="ECO:0000256" key="3">
    <source>
        <dbReference type="ARBA" id="ARBA00023186"/>
    </source>
</evidence>
<dbReference type="CDD" id="cd06257">
    <property type="entry name" value="DnaJ"/>
    <property type="match status" value="1"/>
</dbReference>
<dbReference type="InterPro" id="IPR001623">
    <property type="entry name" value="DnaJ_domain"/>
</dbReference>
<gene>
    <name evidence="6" type="primary">LOC106157616</name>
</gene>
<name>A0A1S3HRX0_LINAN</name>
<dbReference type="GO" id="GO:0005739">
    <property type="term" value="C:mitochondrion"/>
    <property type="evidence" value="ECO:0007669"/>
    <property type="project" value="GOC"/>
</dbReference>
<reference evidence="6" key="1">
    <citation type="submission" date="2025-08" db="UniProtKB">
        <authorList>
            <consortium name="RefSeq"/>
        </authorList>
    </citation>
    <scope>IDENTIFICATION</scope>
    <source>
        <tissue evidence="6">Gonads</tissue>
    </source>
</reference>
<dbReference type="PROSITE" id="PS50076">
    <property type="entry name" value="DNAJ_2"/>
    <property type="match status" value="1"/>
</dbReference>
<dbReference type="InterPro" id="IPR018253">
    <property type="entry name" value="DnaJ_domain_CS"/>
</dbReference>
<dbReference type="PANTHER" id="PTHR44157">
    <property type="entry name" value="DNAJ HOMOLOG SUBFAMILY C MEMBER 11"/>
    <property type="match status" value="1"/>
</dbReference>
<evidence type="ECO:0000256" key="1">
    <source>
        <dbReference type="ARBA" id="ARBA00004370"/>
    </source>
</evidence>
<dbReference type="GO" id="GO:0016020">
    <property type="term" value="C:membrane"/>
    <property type="evidence" value="ECO:0007669"/>
    <property type="project" value="UniProtKB-SubCell"/>
</dbReference>
<dbReference type="Gene3D" id="1.10.287.110">
    <property type="entry name" value="DnaJ domain"/>
    <property type="match status" value="1"/>
</dbReference>
<proteinExistence type="predicted"/>
<evidence type="ECO:0000259" key="4">
    <source>
        <dbReference type="PROSITE" id="PS50076"/>
    </source>
</evidence>
<sequence length="565" mass="64777">MAASIDDFEFLESEDYYAFLNVDREATPEQISNSFRRLSKLFHPDKHADKDAKASALELFNKLQEIYEVLSDPHKRAVYDTLGVKGLETYGKEVVLRSRTPQEIREEYQRLLQLEEERRMQNSVNPKGSLRIHIDATNIFEGYSVDPDETLLPKIDIKSMSIMQSVEAPITHNNTVELQGMLGVENGYGNGSVNVLWRRLTGIHGWWQCQLAVGSPQPSAFSLTHFRTLTTRCHMTASGIVRVLPRGLDFSTNSMLSYQLDRSLVGRIHLNIRPWRRHLSVMKTELVWQNPNNHLEFSLQLSMSNTNIACVYVRKFLEDDAKFKVVARLGVYSSIFEYGIAKKISKYSVLEAYVSVGVPSGVMLKIKLHRGNQDFHFPIQLSDEILPKAIFYGTVVPLVTYFVVKKLIVDPFVQKEKEEDTDKKKEKYADLIAEKRRQAQSAVELMKETVERIREEEERKGGLIIVRAVYGKIISTDSGDFNESQCIDANIPLQVMVKNSSLILPETKSKSEIPGFYDPCMGEEKHLYIRYKFQRKLHEVTIADKEPIRLPLAKHIIRNNTSENS</sequence>
<evidence type="ECO:0000313" key="5">
    <source>
        <dbReference type="Proteomes" id="UP000085678"/>
    </source>
</evidence>
<feature type="domain" description="J" evidence="4">
    <location>
        <begin position="15"/>
        <end position="83"/>
    </location>
</feature>
<dbReference type="PROSITE" id="PS00636">
    <property type="entry name" value="DNAJ_1"/>
    <property type="match status" value="1"/>
</dbReference>
<dbReference type="SUPFAM" id="SSF46565">
    <property type="entry name" value="Chaperone J-domain"/>
    <property type="match status" value="1"/>
</dbReference>
<dbReference type="Pfam" id="PF22774">
    <property type="entry name" value="DNAJC11_beta-barrel"/>
    <property type="match status" value="1"/>
</dbReference>
<dbReference type="GO" id="GO:0042407">
    <property type="term" value="P:cristae formation"/>
    <property type="evidence" value="ECO:0007669"/>
    <property type="project" value="TreeGrafter"/>
</dbReference>